<dbReference type="InterPro" id="IPR006264">
    <property type="entry name" value="EPSP_synthase"/>
</dbReference>
<proteinExistence type="inferred from homology"/>
<keyword evidence="15" id="KW-1185">Reference proteome</keyword>
<reference evidence="14 15" key="1">
    <citation type="journal article" date="2021" name="Plant Biotechnol. J.">
        <title>Multi-omics assisted identification of the key and species-specific regulatory components of drought-tolerant mechanisms in Gossypium stocksii.</title>
        <authorList>
            <person name="Yu D."/>
            <person name="Ke L."/>
            <person name="Zhang D."/>
            <person name="Wu Y."/>
            <person name="Sun Y."/>
            <person name="Mei J."/>
            <person name="Sun J."/>
            <person name="Sun Y."/>
        </authorList>
    </citation>
    <scope>NUCLEOTIDE SEQUENCE [LARGE SCALE GENOMIC DNA]</scope>
    <source>
        <strain evidence="15">cv. E1</strain>
        <tissue evidence="14">Leaf</tissue>
    </source>
</reference>
<keyword evidence="6 12" id="KW-0028">Amino-acid biosynthesis</keyword>
<accession>A0A9D3ZYS1</accession>
<name>A0A9D3ZYS1_9ROSI</name>
<dbReference type="CDD" id="cd01556">
    <property type="entry name" value="EPSP_synthase"/>
    <property type="match status" value="1"/>
</dbReference>
<evidence type="ECO:0000256" key="9">
    <source>
        <dbReference type="ARBA" id="ARBA00022946"/>
    </source>
</evidence>
<evidence type="ECO:0000256" key="3">
    <source>
        <dbReference type="ARBA" id="ARBA00004811"/>
    </source>
</evidence>
<dbReference type="PIRSF" id="PIRSF000505">
    <property type="entry name" value="EPSPS"/>
    <property type="match status" value="1"/>
</dbReference>
<evidence type="ECO:0000256" key="8">
    <source>
        <dbReference type="ARBA" id="ARBA00022679"/>
    </source>
</evidence>
<dbReference type="OrthoDB" id="197068at2759"/>
<dbReference type="SUPFAM" id="SSF55205">
    <property type="entry name" value="EPT/RTPC-like"/>
    <property type="match status" value="1"/>
</dbReference>
<dbReference type="NCBIfam" id="TIGR01356">
    <property type="entry name" value="aroA"/>
    <property type="match status" value="1"/>
</dbReference>
<evidence type="ECO:0000256" key="11">
    <source>
        <dbReference type="ARBA" id="ARBA00044633"/>
    </source>
</evidence>
<dbReference type="PANTHER" id="PTHR21090:SF5">
    <property type="entry name" value="PENTAFUNCTIONAL AROM POLYPEPTIDE"/>
    <property type="match status" value="1"/>
</dbReference>
<dbReference type="PROSITE" id="PS00885">
    <property type="entry name" value="EPSP_SYNTHASE_2"/>
    <property type="match status" value="1"/>
</dbReference>
<comment type="catalytic activity">
    <reaction evidence="11">
        <text>3-phosphoshikimate + phosphoenolpyruvate = 5-O-(1-carboxyvinyl)-3-phosphoshikimate + phosphate</text>
        <dbReference type="Rhea" id="RHEA:21256"/>
        <dbReference type="ChEBI" id="CHEBI:43474"/>
        <dbReference type="ChEBI" id="CHEBI:57701"/>
        <dbReference type="ChEBI" id="CHEBI:58702"/>
        <dbReference type="ChEBI" id="CHEBI:145989"/>
        <dbReference type="EC" id="2.5.1.19"/>
    </reaction>
    <physiologicalReaction direction="left-to-right" evidence="11">
        <dbReference type="Rhea" id="RHEA:21257"/>
    </physiologicalReaction>
</comment>
<keyword evidence="10 12" id="KW-0057">Aromatic amino acid biosynthesis</keyword>
<dbReference type="AlphaFoldDB" id="A0A9D3ZYS1"/>
<dbReference type="EMBL" id="JAIQCV010000008">
    <property type="protein sequence ID" value="KAH1073623.1"/>
    <property type="molecule type" value="Genomic_DNA"/>
</dbReference>
<evidence type="ECO:0000256" key="2">
    <source>
        <dbReference type="ARBA" id="ARBA00004229"/>
    </source>
</evidence>
<dbReference type="FunFam" id="3.65.10.10:FF:000009">
    <property type="entry name" value="3-phosphoshikimate 1-carboxyvinyltransferase"/>
    <property type="match status" value="1"/>
</dbReference>
<sequence length="467" mass="50446">MAQGSKIYNSTQKTCVLPKHVPSVTASEILIQPIKEISGTVTLAGSKSLSHRILLLAALSEGTTVVENLLNGDDVHYMLVALKKLGVYVEHDNDEKRAVVKGCRGRFPVGDMEGQEIELFLGNAGTAIRLLTTVIASAGGSSSYILDGIPRMRERPIGDLVTGLKQLGVDIDCTLGTNCPPVYINGKGGLPGGKMKLSGSISSLYLSASLMAAPLAHRDVEIEIIDRLISSPYVEMTIKVMERFGVTVEHTNNLDRFFIRGGQEYKSPGYAYVEGDASSASYFLAGAAVTGGTVTVEGCGTSSLQGDIKFAEVLEMMGAKVTWTETSVTVTGPPRNSSRKHLRAIDVNMNKMPDVAMTLAVVALYADGPTAIRDVASWRVKETERMIAICTELRKLGAMVEEGPDYCVITPPEKLNMTVIDTYDDHRMAMAFSLAACAEVPVTIKDPGCTRKTFPEYFEILKRVTKH</sequence>
<dbReference type="GO" id="GO:0003866">
    <property type="term" value="F:3-phosphoshikimate 1-carboxyvinyltransferase activity"/>
    <property type="evidence" value="ECO:0007669"/>
    <property type="project" value="UniProtKB-UniRule"/>
</dbReference>
<comment type="function">
    <text evidence="1">Catalyzes the transfer of the enolpyruvyl moiety of phosphoenolpyruvate (PEP) to the 5-hydroxyl of shikimate-3-phosphate (S3P) to produce enolpyruvyl shikimate-3-phosphate and inorganic phosphate.</text>
</comment>
<protein>
    <recommendedName>
        <fullName evidence="12">3-phosphoshikimate 1-carboxyvinyltransferase</fullName>
        <ecNumber evidence="12">2.5.1.19</ecNumber>
    </recommendedName>
</protein>
<comment type="caution">
    <text evidence="14">The sequence shown here is derived from an EMBL/GenBank/DDBJ whole genome shotgun (WGS) entry which is preliminary data.</text>
</comment>
<dbReference type="InterPro" id="IPR001986">
    <property type="entry name" value="Enolpyruvate_Tfrase_dom"/>
</dbReference>
<dbReference type="PANTHER" id="PTHR21090">
    <property type="entry name" value="AROM/DEHYDROQUINATE SYNTHASE"/>
    <property type="match status" value="1"/>
</dbReference>
<dbReference type="InterPro" id="IPR013792">
    <property type="entry name" value="RNA3'P_cycl/enolpyr_Trfase_a/b"/>
</dbReference>
<organism evidence="14 15">
    <name type="scientific">Gossypium stocksii</name>
    <dbReference type="NCBI Taxonomy" id="47602"/>
    <lineage>
        <taxon>Eukaryota</taxon>
        <taxon>Viridiplantae</taxon>
        <taxon>Streptophyta</taxon>
        <taxon>Embryophyta</taxon>
        <taxon>Tracheophyta</taxon>
        <taxon>Spermatophyta</taxon>
        <taxon>Magnoliopsida</taxon>
        <taxon>eudicotyledons</taxon>
        <taxon>Gunneridae</taxon>
        <taxon>Pentapetalae</taxon>
        <taxon>rosids</taxon>
        <taxon>malvids</taxon>
        <taxon>Malvales</taxon>
        <taxon>Malvaceae</taxon>
        <taxon>Malvoideae</taxon>
        <taxon>Gossypium</taxon>
    </lineage>
</organism>
<evidence type="ECO:0000256" key="7">
    <source>
        <dbReference type="ARBA" id="ARBA00022640"/>
    </source>
</evidence>
<keyword evidence="8 12" id="KW-0808">Transferase</keyword>
<dbReference type="PROSITE" id="PS00104">
    <property type="entry name" value="EPSP_SYNTHASE_1"/>
    <property type="match status" value="1"/>
</dbReference>
<evidence type="ECO:0000256" key="6">
    <source>
        <dbReference type="ARBA" id="ARBA00022605"/>
    </source>
</evidence>
<dbReference type="GO" id="GO:0009507">
    <property type="term" value="C:chloroplast"/>
    <property type="evidence" value="ECO:0007669"/>
    <property type="project" value="UniProtKB-SubCell"/>
</dbReference>
<dbReference type="GO" id="GO:0009073">
    <property type="term" value="P:aromatic amino acid family biosynthetic process"/>
    <property type="evidence" value="ECO:0007669"/>
    <property type="project" value="UniProtKB-UniRule"/>
</dbReference>
<dbReference type="Proteomes" id="UP000828251">
    <property type="component" value="Unassembled WGS sequence"/>
</dbReference>
<dbReference type="FunFam" id="3.65.10.10:FF:000004">
    <property type="entry name" value="3-phosphoshikimate 1-carboxyvinyltransferase"/>
    <property type="match status" value="1"/>
</dbReference>
<dbReference type="GO" id="GO:0008652">
    <property type="term" value="P:amino acid biosynthetic process"/>
    <property type="evidence" value="ECO:0007669"/>
    <property type="project" value="UniProtKB-KW"/>
</dbReference>
<dbReference type="GO" id="GO:0009423">
    <property type="term" value="P:chorismate biosynthetic process"/>
    <property type="evidence" value="ECO:0007669"/>
    <property type="project" value="UniProtKB-UniRule"/>
</dbReference>
<keyword evidence="7" id="KW-0934">Plastid</keyword>
<evidence type="ECO:0000256" key="1">
    <source>
        <dbReference type="ARBA" id="ARBA00002174"/>
    </source>
</evidence>
<evidence type="ECO:0000256" key="12">
    <source>
        <dbReference type="RuleBase" id="RU004164"/>
    </source>
</evidence>
<dbReference type="InterPro" id="IPR036968">
    <property type="entry name" value="Enolpyruvate_Tfrase_sf"/>
</dbReference>
<evidence type="ECO:0000256" key="4">
    <source>
        <dbReference type="ARBA" id="ARBA00009948"/>
    </source>
</evidence>
<dbReference type="HAMAP" id="MF_00210">
    <property type="entry name" value="EPSP_synth"/>
    <property type="match status" value="1"/>
</dbReference>
<feature type="domain" description="Enolpyruvate transferase" evidence="13">
    <location>
        <begin position="31"/>
        <end position="461"/>
    </location>
</feature>
<dbReference type="Gene3D" id="3.65.10.10">
    <property type="entry name" value="Enolpyruvate transferase domain"/>
    <property type="match status" value="2"/>
</dbReference>
<gene>
    <name evidence="14" type="ORF">J1N35_025951</name>
</gene>
<dbReference type="EC" id="2.5.1.19" evidence="12"/>
<comment type="pathway">
    <text evidence="3 12">Metabolic intermediate biosynthesis; chorismate biosynthesis; chorismate from D-erythrose 4-phosphate and phosphoenolpyruvate: step 6/7.</text>
</comment>
<dbReference type="InterPro" id="IPR023193">
    <property type="entry name" value="EPSP_synthase_CS"/>
</dbReference>
<evidence type="ECO:0000313" key="14">
    <source>
        <dbReference type="EMBL" id="KAH1073623.1"/>
    </source>
</evidence>
<dbReference type="Pfam" id="PF00275">
    <property type="entry name" value="EPSP_synthase"/>
    <property type="match status" value="1"/>
</dbReference>
<keyword evidence="9" id="KW-0809">Transit peptide</keyword>
<evidence type="ECO:0000256" key="10">
    <source>
        <dbReference type="ARBA" id="ARBA00023141"/>
    </source>
</evidence>
<comment type="subcellular location">
    <subcellularLocation>
        <location evidence="2">Plastid</location>
        <location evidence="2">Chloroplast</location>
    </subcellularLocation>
</comment>
<comment type="similarity">
    <text evidence="4 12">Belongs to the EPSP synthase family.</text>
</comment>
<keyword evidence="5" id="KW-0150">Chloroplast</keyword>
<evidence type="ECO:0000313" key="15">
    <source>
        <dbReference type="Proteomes" id="UP000828251"/>
    </source>
</evidence>
<evidence type="ECO:0000259" key="13">
    <source>
        <dbReference type="Pfam" id="PF00275"/>
    </source>
</evidence>
<evidence type="ECO:0000256" key="5">
    <source>
        <dbReference type="ARBA" id="ARBA00022528"/>
    </source>
</evidence>